<comment type="cofactor">
    <cofactor evidence="1">
        <name>heme</name>
        <dbReference type="ChEBI" id="CHEBI:30413"/>
    </cofactor>
</comment>
<gene>
    <name evidence="11" type="primary">LOC107122729</name>
</gene>
<proteinExistence type="inferred from homology"/>
<dbReference type="InterPro" id="IPR017972">
    <property type="entry name" value="Cyt_P450_CS"/>
</dbReference>
<keyword evidence="6 9" id="KW-0560">Oxidoreductase</keyword>
<dbReference type="GeneID" id="107122729"/>
<keyword evidence="9" id="KW-0503">Monooxygenase</keyword>
<organism evidence="10 11">
    <name type="scientific">Gekko japonicus</name>
    <name type="common">Schlegel's Japanese gecko</name>
    <dbReference type="NCBI Taxonomy" id="146911"/>
    <lineage>
        <taxon>Eukaryota</taxon>
        <taxon>Metazoa</taxon>
        <taxon>Chordata</taxon>
        <taxon>Craniata</taxon>
        <taxon>Vertebrata</taxon>
        <taxon>Euteleostomi</taxon>
        <taxon>Lepidosauria</taxon>
        <taxon>Squamata</taxon>
        <taxon>Bifurcata</taxon>
        <taxon>Gekkota</taxon>
        <taxon>Gekkonidae</taxon>
        <taxon>Gekkoninae</taxon>
        <taxon>Gekko</taxon>
    </lineage>
</organism>
<reference evidence="11" key="1">
    <citation type="submission" date="2025-08" db="UniProtKB">
        <authorList>
            <consortium name="RefSeq"/>
        </authorList>
    </citation>
    <scope>IDENTIFICATION</scope>
</reference>
<dbReference type="PANTHER" id="PTHR24300">
    <property type="entry name" value="CYTOCHROME P450 508A4-RELATED"/>
    <property type="match status" value="1"/>
</dbReference>
<comment type="subcellular location">
    <subcellularLocation>
        <location evidence="2">Membrane</location>
    </subcellularLocation>
</comment>
<dbReference type="PANTHER" id="PTHR24300:SF1">
    <property type="entry name" value="CYTOCHROME P450 2D6-RELATED"/>
    <property type="match status" value="1"/>
</dbReference>
<dbReference type="RefSeq" id="XP_015281380.1">
    <property type="nucleotide sequence ID" value="XM_015425894.1"/>
</dbReference>
<keyword evidence="4 9" id="KW-0349">Heme</keyword>
<dbReference type="InterPro" id="IPR036396">
    <property type="entry name" value="Cyt_P450_sf"/>
</dbReference>
<evidence type="ECO:0000256" key="3">
    <source>
        <dbReference type="ARBA" id="ARBA00010617"/>
    </source>
</evidence>
<dbReference type="PRINTS" id="PR01686">
    <property type="entry name" value="EP450ICYP2D"/>
</dbReference>
<evidence type="ECO:0000313" key="11">
    <source>
        <dbReference type="RefSeq" id="XP_015281380.1"/>
    </source>
</evidence>
<name>A0ABM1L5Z3_GEKJA</name>
<dbReference type="InterPro" id="IPR008069">
    <property type="entry name" value="Cyt_P450_E_grp-I_CYP2D-like"/>
</dbReference>
<keyword evidence="5 9" id="KW-0479">Metal-binding</keyword>
<dbReference type="SUPFAM" id="SSF48264">
    <property type="entry name" value="Cytochrome P450"/>
    <property type="match status" value="1"/>
</dbReference>
<evidence type="ECO:0000256" key="9">
    <source>
        <dbReference type="RuleBase" id="RU000461"/>
    </source>
</evidence>
<dbReference type="PRINTS" id="PR00385">
    <property type="entry name" value="P450"/>
</dbReference>
<evidence type="ECO:0000256" key="2">
    <source>
        <dbReference type="ARBA" id="ARBA00004370"/>
    </source>
</evidence>
<comment type="similarity">
    <text evidence="3 9">Belongs to the cytochrome P450 family.</text>
</comment>
<dbReference type="Proteomes" id="UP000694871">
    <property type="component" value="Unplaced"/>
</dbReference>
<evidence type="ECO:0000256" key="5">
    <source>
        <dbReference type="ARBA" id="ARBA00022723"/>
    </source>
</evidence>
<keyword evidence="8" id="KW-0472">Membrane</keyword>
<keyword evidence="10" id="KW-1185">Reference proteome</keyword>
<evidence type="ECO:0000256" key="8">
    <source>
        <dbReference type="ARBA" id="ARBA00023136"/>
    </source>
</evidence>
<protein>
    <submittedName>
        <fullName evidence="11">Cytochrome P450 2D14-like</fullName>
    </submittedName>
</protein>
<dbReference type="PRINTS" id="PR00463">
    <property type="entry name" value="EP450I"/>
</dbReference>
<evidence type="ECO:0000256" key="1">
    <source>
        <dbReference type="ARBA" id="ARBA00001971"/>
    </source>
</evidence>
<evidence type="ECO:0000256" key="7">
    <source>
        <dbReference type="ARBA" id="ARBA00023004"/>
    </source>
</evidence>
<dbReference type="PROSITE" id="PS00086">
    <property type="entry name" value="CYTOCHROME_P450"/>
    <property type="match status" value="1"/>
</dbReference>
<sequence length="413" mass="47517">MGRVTRELRQWLEKDGKCCCSRGQQGGVRSKERSGEWLPENKGVKRSSVRRSRRWGSGHLTLKQMAQELCFGPRNTICPNEGESPLKVLVWQRGAPFDPETLLTNAVGKIICTLTLGDHFDYNDATFLKLIHLTKEIMMILGAGFWLPYIPGPHQKIKKMYNDISALLTEIVMKHKETRDPTFARDMIDTFLEEMEKAKGNPESSFNEHNLNKTIIEMFVAGMETTTSTILWGLLKMVLHPEVQKQVHEEIEEVLGRDQPPTMEDQPNLPYTNAVIHEIQRCADIVPIVLPYITHQDVQIDKFVIPKETMVFNHLSSVLKDETMWEKPHQFYPEHFLDANGQFVKREAFLPFSAGRHACPGEQMAKMELFIFFTSLLQRFTFCIPENHPRPKEDRLFALTVTPAPFQICAIPR</sequence>
<dbReference type="InterPro" id="IPR001128">
    <property type="entry name" value="Cyt_P450"/>
</dbReference>
<dbReference type="InterPro" id="IPR050182">
    <property type="entry name" value="Cytochrome_P450_fam2"/>
</dbReference>
<dbReference type="InterPro" id="IPR002401">
    <property type="entry name" value="Cyt_P450_E_grp-I"/>
</dbReference>
<dbReference type="Pfam" id="PF00067">
    <property type="entry name" value="p450"/>
    <property type="match status" value="1"/>
</dbReference>
<evidence type="ECO:0000256" key="4">
    <source>
        <dbReference type="ARBA" id="ARBA00022617"/>
    </source>
</evidence>
<evidence type="ECO:0000256" key="6">
    <source>
        <dbReference type="ARBA" id="ARBA00023002"/>
    </source>
</evidence>
<evidence type="ECO:0000313" key="10">
    <source>
        <dbReference type="Proteomes" id="UP000694871"/>
    </source>
</evidence>
<dbReference type="Gene3D" id="1.10.630.10">
    <property type="entry name" value="Cytochrome P450"/>
    <property type="match status" value="1"/>
</dbReference>
<accession>A0ABM1L5Z3</accession>
<keyword evidence="7 9" id="KW-0408">Iron</keyword>